<dbReference type="PANTHER" id="PTHR28448:SF1">
    <property type="entry name" value="UPF0728 PROTEIN C10ORF53"/>
    <property type="match status" value="1"/>
</dbReference>
<organism evidence="2 3">
    <name type="scientific">Coilia grayii</name>
    <name type="common">Gray's grenadier anchovy</name>
    <dbReference type="NCBI Taxonomy" id="363190"/>
    <lineage>
        <taxon>Eukaryota</taxon>
        <taxon>Metazoa</taxon>
        <taxon>Chordata</taxon>
        <taxon>Craniata</taxon>
        <taxon>Vertebrata</taxon>
        <taxon>Euteleostomi</taxon>
        <taxon>Actinopterygii</taxon>
        <taxon>Neopterygii</taxon>
        <taxon>Teleostei</taxon>
        <taxon>Clupei</taxon>
        <taxon>Clupeiformes</taxon>
        <taxon>Clupeoidei</taxon>
        <taxon>Engraulidae</taxon>
        <taxon>Coilinae</taxon>
        <taxon>Coilia</taxon>
    </lineage>
</organism>
<dbReference type="Proteomes" id="UP001591681">
    <property type="component" value="Unassembled WGS sequence"/>
</dbReference>
<evidence type="ECO:0000313" key="2">
    <source>
        <dbReference type="EMBL" id="KAL2083571.1"/>
    </source>
</evidence>
<protein>
    <submittedName>
        <fullName evidence="2">Uncharacterized protein</fullName>
    </submittedName>
</protein>
<gene>
    <name evidence="2" type="ORF">ACEWY4_021344</name>
</gene>
<dbReference type="EMBL" id="JBHFQA010000018">
    <property type="protein sequence ID" value="KAL2083571.1"/>
    <property type="molecule type" value="Genomic_DNA"/>
</dbReference>
<sequence length="92" mass="10186">MPKGALVTVRYGPYESCGIVDHRTFRLLGLQAALRENGHQCVLQKTLDWNKVELVVNGECVYVCNINDLEFGGDGRLDQLCADAVTAVKNVY</sequence>
<dbReference type="PANTHER" id="PTHR28448">
    <property type="entry name" value="UPF0728 PROTEIN C10ORF53"/>
    <property type="match status" value="1"/>
</dbReference>
<evidence type="ECO:0000313" key="3">
    <source>
        <dbReference type="Proteomes" id="UP001591681"/>
    </source>
</evidence>
<reference evidence="2 3" key="1">
    <citation type="submission" date="2024-09" db="EMBL/GenBank/DDBJ databases">
        <title>A chromosome-level genome assembly of Gray's grenadier anchovy, Coilia grayii.</title>
        <authorList>
            <person name="Fu Z."/>
        </authorList>
    </citation>
    <scope>NUCLEOTIDE SEQUENCE [LARGE SCALE GENOMIC DNA]</scope>
    <source>
        <strain evidence="2">G4</strain>
        <tissue evidence="2">Muscle</tissue>
    </source>
</reference>
<dbReference type="InterPro" id="IPR027885">
    <property type="entry name" value="UPF0728"/>
</dbReference>
<proteinExistence type="inferred from homology"/>
<evidence type="ECO:0000256" key="1">
    <source>
        <dbReference type="ARBA" id="ARBA00009973"/>
    </source>
</evidence>
<comment type="similarity">
    <text evidence="1">Belongs to the UPF0728 family.</text>
</comment>
<dbReference type="Pfam" id="PF15092">
    <property type="entry name" value="UPF0728"/>
    <property type="match status" value="1"/>
</dbReference>
<keyword evidence="3" id="KW-1185">Reference proteome</keyword>
<dbReference type="AlphaFoldDB" id="A0ABD1JBW8"/>
<accession>A0ABD1JBW8</accession>
<name>A0ABD1JBW8_9TELE</name>
<comment type="caution">
    <text evidence="2">The sequence shown here is derived from an EMBL/GenBank/DDBJ whole genome shotgun (WGS) entry which is preliminary data.</text>
</comment>